<organism evidence="1 2">
    <name type="scientific">Nitrosomonas communis</name>
    <dbReference type="NCBI Taxonomy" id="44574"/>
    <lineage>
        <taxon>Bacteria</taxon>
        <taxon>Pseudomonadati</taxon>
        <taxon>Pseudomonadota</taxon>
        <taxon>Betaproteobacteria</taxon>
        <taxon>Nitrosomonadales</taxon>
        <taxon>Nitrosomonadaceae</taxon>
        <taxon>Nitrosomonas</taxon>
    </lineage>
</organism>
<reference evidence="2" key="1">
    <citation type="submission" date="2016-10" db="EMBL/GenBank/DDBJ databases">
        <authorList>
            <person name="Varghese N."/>
            <person name="Submissions S."/>
        </authorList>
    </citation>
    <scope>NUCLEOTIDE SEQUENCE [LARGE SCALE GENOMIC DNA]</scope>
    <source>
        <strain evidence="2">Nm44</strain>
    </source>
</reference>
<sequence>MLFFNNGYANDNCFHLQLQLIITKNIGAQVKRKGNQLCTLNKNQKIRSKTDTQLQQQKGNGYRCVSKPFLTLFNKGLKIRPIKTIKVSIVY</sequence>
<protein>
    <submittedName>
        <fullName evidence="1">Uncharacterized protein</fullName>
    </submittedName>
</protein>
<evidence type="ECO:0000313" key="2">
    <source>
        <dbReference type="Proteomes" id="UP000183287"/>
    </source>
</evidence>
<dbReference type="EMBL" id="FOUB01000022">
    <property type="protein sequence ID" value="SFM30548.1"/>
    <property type="molecule type" value="Genomic_DNA"/>
</dbReference>
<name>A0A1I4PS00_9PROT</name>
<dbReference type="AlphaFoldDB" id="A0A1I4PS00"/>
<proteinExistence type="predicted"/>
<keyword evidence="2" id="KW-1185">Reference proteome</keyword>
<evidence type="ECO:0000313" key="1">
    <source>
        <dbReference type="EMBL" id="SFM30548.1"/>
    </source>
</evidence>
<gene>
    <name evidence="1" type="ORF">SAMN05421863_102249</name>
</gene>
<accession>A0A1I4PS00</accession>
<dbReference type="Proteomes" id="UP000183287">
    <property type="component" value="Unassembled WGS sequence"/>
</dbReference>